<dbReference type="AlphaFoldDB" id="A0AAP0HFA8"/>
<dbReference type="Proteomes" id="UP001420932">
    <property type="component" value="Unassembled WGS sequence"/>
</dbReference>
<name>A0AAP0HFA8_9MAGN</name>
<dbReference type="EMBL" id="JBBNAF010000020">
    <property type="protein sequence ID" value="KAK9082486.1"/>
    <property type="molecule type" value="Genomic_DNA"/>
</dbReference>
<accession>A0AAP0HFA8</accession>
<sequence>MFGRCQRARGGSTGVVAFSRSIGLTETRIVNPPRPCPTELDFELSKFYD</sequence>
<gene>
    <name evidence="1" type="ORF">Syun_031689</name>
</gene>
<evidence type="ECO:0000313" key="1">
    <source>
        <dbReference type="EMBL" id="KAK9082486.1"/>
    </source>
</evidence>
<comment type="caution">
    <text evidence="1">The sequence shown here is derived from an EMBL/GenBank/DDBJ whole genome shotgun (WGS) entry which is preliminary data.</text>
</comment>
<reference evidence="1 2" key="1">
    <citation type="submission" date="2024-01" db="EMBL/GenBank/DDBJ databases">
        <title>Genome assemblies of Stephania.</title>
        <authorList>
            <person name="Yang L."/>
        </authorList>
    </citation>
    <scope>NUCLEOTIDE SEQUENCE [LARGE SCALE GENOMIC DNA]</scope>
    <source>
        <strain evidence="1">YNDBR</strain>
        <tissue evidence="1">Leaf</tissue>
    </source>
</reference>
<keyword evidence="2" id="KW-1185">Reference proteome</keyword>
<proteinExistence type="predicted"/>
<evidence type="ECO:0000313" key="2">
    <source>
        <dbReference type="Proteomes" id="UP001420932"/>
    </source>
</evidence>
<protein>
    <submittedName>
        <fullName evidence="1">Uncharacterized protein</fullName>
    </submittedName>
</protein>
<organism evidence="1 2">
    <name type="scientific">Stephania yunnanensis</name>
    <dbReference type="NCBI Taxonomy" id="152371"/>
    <lineage>
        <taxon>Eukaryota</taxon>
        <taxon>Viridiplantae</taxon>
        <taxon>Streptophyta</taxon>
        <taxon>Embryophyta</taxon>
        <taxon>Tracheophyta</taxon>
        <taxon>Spermatophyta</taxon>
        <taxon>Magnoliopsida</taxon>
        <taxon>Ranunculales</taxon>
        <taxon>Menispermaceae</taxon>
        <taxon>Menispermoideae</taxon>
        <taxon>Cissampelideae</taxon>
        <taxon>Stephania</taxon>
    </lineage>
</organism>